<comment type="cofactor">
    <cofactor evidence="1">
        <name>Fe(2+)</name>
        <dbReference type="ChEBI" id="CHEBI:29033"/>
    </cofactor>
</comment>
<evidence type="ECO:0000313" key="2">
    <source>
        <dbReference type="EMBL" id="ARN75198.1"/>
    </source>
</evidence>
<dbReference type="Proteomes" id="UP000193450">
    <property type="component" value="Chromosome"/>
</dbReference>
<dbReference type="PANTHER" id="PTHR20883:SF48">
    <property type="entry name" value="ECTOINE DIOXYGENASE"/>
    <property type="match status" value="1"/>
</dbReference>
<dbReference type="SUPFAM" id="SSF51197">
    <property type="entry name" value="Clavaminate synthase-like"/>
    <property type="match status" value="1"/>
</dbReference>
<keyword evidence="3" id="KW-1185">Reference proteome</keyword>
<proteinExistence type="predicted"/>
<dbReference type="EMBL" id="CP019343">
    <property type="protein sequence ID" value="ARN75198.1"/>
    <property type="molecule type" value="Genomic_DNA"/>
</dbReference>
<evidence type="ECO:0000256" key="1">
    <source>
        <dbReference type="ARBA" id="ARBA00001954"/>
    </source>
</evidence>
<gene>
    <name evidence="2" type="ORF">BST96_14380</name>
</gene>
<dbReference type="GO" id="GO:0005506">
    <property type="term" value="F:iron ion binding"/>
    <property type="evidence" value="ECO:0007669"/>
    <property type="project" value="UniProtKB-ARBA"/>
</dbReference>
<evidence type="ECO:0000313" key="3">
    <source>
        <dbReference type="Proteomes" id="UP000193450"/>
    </source>
</evidence>
<dbReference type="InterPro" id="IPR008775">
    <property type="entry name" value="Phytyl_CoA_dOase-like"/>
</dbReference>
<protein>
    <recommendedName>
        <fullName evidence="4">Phytanoyl-CoA dioxygenase</fullName>
    </recommendedName>
</protein>
<dbReference type="PANTHER" id="PTHR20883">
    <property type="entry name" value="PHYTANOYL-COA DIOXYGENASE DOMAIN CONTAINING 1"/>
    <property type="match status" value="1"/>
</dbReference>
<reference evidence="2 3" key="1">
    <citation type="submission" date="2016-11" db="EMBL/GenBank/DDBJ databases">
        <title>Trade-off between light-utilization and light-protection in marine flavobacteria.</title>
        <authorList>
            <person name="Kumagai Y."/>
        </authorList>
    </citation>
    <scope>NUCLEOTIDE SEQUENCE [LARGE SCALE GENOMIC DNA]</scope>
    <source>
        <strain evidence="2 3">NBRC 107125</strain>
    </source>
</reference>
<accession>A0A1X9NAY3</accession>
<dbReference type="STRING" id="716816.BST96_14380"/>
<sequence length="231" mass="25899">MLHANQGISSVPALEDGYEIIGEFLSHDQLVAIISEIESIELPAKVGGIRNAEKKFSSIRELANSEKLRIQAKKYLSGKASLVRAILFNKTTENNWLVTWHQDRTIAVSERFERNQWGPWSVKDGIHHVQPSVDALNQMITFRIHLDDTSQENGCLKILPKSQKLGILDHGSIQDYVQNHNPIICEALAGSVLVMRPHILHSSSKASNPSQRRVLHLEYSSFKLPPGVAWA</sequence>
<dbReference type="Gene3D" id="2.60.120.620">
    <property type="entry name" value="q2cbj1_9rhob like domain"/>
    <property type="match status" value="1"/>
</dbReference>
<dbReference type="AlphaFoldDB" id="A0A1X9NAY3"/>
<evidence type="ECO:0008006" key="4">
    <source>
        <dbReference type="Google" id="ProtNLM"/>
    </source>
</evidence>
<organism evidence="2 3">
    <name type="scientific">Oceanicoccus sagamiensis</name>
    <dbReference type="NCBI Taxonomy" id="716816"/>
    <lineage>
        <taxon>Bacteria</taxon>
        <taxon>Pseudomonadati</taxon>
        <taxon>Pseudomonadota</taxon>
        <taxon>Gammaproteobacteria</taxon>
        <taxon>Cellvibrionales</taxon>
        <taxon>Spongiibacteraceae</taxon>
        <taxon>Oceanicoccus</taxon>
    </lineage>
</organism>
<dbReference type="Pfam" id="PF05721">
    <property type="entry name" value="PhyH"/>
    <property type="match status" value="1"/>
</dbReference>
<dbReference type="GO" id="GO:0016706">
    <property type="term" value="F:2-oxoglutarate-dependent dioxygenase activity"/>
    <property type="evidence" value="ECO:0007669"/>
    <property type="project" value="UniProtKB-ARBA"/>
</dbReference>
<name>A0A1X9NAY3_9GAMM</name>
<dbReference type="KEGG" id="osg:BST96_14380"/>